<comment type="caution">
    <text evidence="1">The sequence shown here is derived from an EMBL/GenBank/DDBJ whole genome shotgun (WGS) entry which is preliminary data.</text>
</comment>
<protein>
    <submittedName>
        <fullName evidence="1">1581_t:CDS:1</fullName>
    </submittedName>
</protein>
<evidence type="ECO:0000313" key="1">
    <source>
        <dbReference type="EMBL" id="CAG8535767.1"/>
    </source>
</evidence>
<reference evidence="1" key="1">
    <citation type="submission" date="2021-06" db="EMBL/GenBank/DDBJ databases">
        <authorList>
            <person name="Kallberg Y."/>
            <person name="Tangrot J."/>
            <person name="Rosling A."/>
        </authorList>
    </citation>
    <scope>NUCLEOTIDE SEQUENCE</scope>
    <source>
        <strain evidence="1">28 12/20/2015</strain>
    </source>
</reference>
<proteinExistence type="predicted"/>
<keyword evidence="2" id="KW-1185">Reference proteome</keyword>
<organism evidence="1 2">
    <name type="scientific">Cetraspora pellucida</name>
    <dbReference type="NCBI Taxonomy" id="1433469"/>
    <lineage>
        <taxon>Eukaryota</taxon>
        <taxon>Fungi</taxon>
        <taxon>Fungi incertae sedis</taxon>
        <taxon>Mucoromycota</taxon>
        <taxon>Glomeromycotina</taxon>
        <taxon>Glomeromycetes</taxon>
        <taxon>Diversisporales</taxon>
        <taxon>Gigasporaceae</taxon>
        <taxon>Cetraspora</taxon>
    </lineage>
</organism>
<dbReference type="EMBL" id="CAJVPW010004143">
    <property type="protein sequence ID" value="CAG8535767.1"/>
    <property type="molecule type" value="Genomic_DNA"/>
</dbReference>
<evidence type="ECO:0000313" key="2">
    <source>
        <dbReference type="Proteomes" id="UP000789366"/>
    </source>
</evidence>
<dbReference type="Proteomes" id="UP000789366">
    <property type="component" value="Unassembled WGS sequence"/>
</dbReference>
<accession>A0ACA9LMZ8</accession>
<sequence length="196" mass="23015">MVTIYCPKCSEEIVIKKEKKSLIGLDVETAKKMWVEFEKLPDSEKIKGIEEFLGIKKEFTPNMLSTSNKIEKFNKKAEDIISKESLEEKEKHNYLLESYLFTEFAKRKFNNAIITNEERKPNEKRKLKLIQSDKGSKYYQNFDQEEFKPFKSPTQIEKDIEKNVEKLVSSFAKKTLDFEPPQLLGILNDLHEIHGT</sequence>
<name>A0ACA9LMZ8_9GLOM</name>
<gene>
    <name evidence="1" type="ORF">SPELUC_LOCUS4573</name>
</gene>